<evidence type="ECO:0000259" key="1">
    <source>
        <dbReference type="Pfam" id="PF02371"/>
    </source>
</evidence>
<reference evidence="3" key="1">
    <citation type="journal article" date="2011" name="J. Bacteriol.">
        <title>Complete genome sequence of NBRC 3288, a unique cellulose-nonproducing strain of Gluconacetobacter xylinus isolated from vinegar.</title>
        <authorList>
            <person name="Ogino H."/>
            <person name="Azuma Y."/>
            <person name="Hosoyama A."/>
            <person name="Nakazawa H."/>
            <person name="Matsutani M."/>
            <person name="Hasegawa A."/>
            <person name="Otsuyama K."/>
            <person name="Matsushita K."/>
            <person name="Fujita N."/>
            <person name="Shirai M."/>
        </authorList>
    </citation>
    <scope>NUCLEOTIDE SEQUENCE [LARGE SCALE GENOMIC DNA]</scope>
    <source>
        <strain evidence="3">NBRC 3288 / BCRC 11682 / LMG 1693</strain>
    </source>
</reference>
<sequence>MIALLHAEQKALTEPARKLFQEIVAHMRVLEQQIDDIEKQIVAAVPDASTFRSGRQCAAWLGLTPKSHSSDSKERQVGISKDGDSYLVLEAMAVIRLARKESAGQQWATKLLEKKAARVVSVALANKTARIVWAVLTTDNEYSRPECLIEYRDLPSSTDRNDEGESAEW</sequence>
<proteinExistence type="predicted"/>
<gene>
    <name evidence="2" type="ordered locus">GLX_01950</name>
</gene>
<protein>
    <submittedName>
        <fullName evidence="2">Transposase</fullName>
    </submittedName>
</protein>
<dbReference type="InterPro" id="IPR003346">
    <property type="entry name" value="Transposase_20"/>
</dbReference>
<dbReference type="InterPro" id="IPR047650">
    <property type="entry name" value="Transpos_IS110"/>
</dbReference>
<dbReference type="HOGENOM" id="CLU_036902_3_2_5"/>
<name>G2I302_KOMMN</name>
<dbReference type="Proteomes" id="UP000009044">
    <property type="component" value="Chromosome"/>
</dbReference>
<dbReference type="RefSeq" id="WP_014104192.1">
    <property type="nucleotide sequence ID" value="NC_016027.1"/>
</dbReference>
<dbReference type="GO" id="GO:0003677">
    <property type="term" value="F:DNA binding"/>
    <property type="evidence" value="ECO:0007669"/>
    <property type="project" value="InterPro"/>
</dbReference>
<dbReference type="PANTHER" id="PTHR33055">
    <property type="entry name" value="TRANSPOSASE FOR INSERTION SEQUENCE ELEMENT IS1111A"/>
    <property type="match status" value="1"/>
</dbReference>
<dbReference type="GO" id="GO:0004803">
    <property type="term" value="F:transposase activity"/>
    <property type="evidence" value="ECO:0007669"/>
    <property type="project" value="InterPro"/>
</dbReference>
<evidence type="ECO:0000313" key="3">
    <source>
        <dbReference type="Proteomes" id="UP000009044"/>
    </source>
</evidence>
<organism evidence="2 3">
    <name type="scientific">Komagataeibacter medellinensis (strain NBRC 3288 / BCRC 11682 / LMG 1693 / Kondo 51)</name>
    <name type="common">Gluconacetobacter medellinensis</name>
    <dbReference type="NCBI Taxonomy" id="634177"/>
    <lineage>
        <taxon>Bacteria</taxon>
        <taxon>Pseudomonadati</taxon>
        <taxon>Pseudomonadota</taxon>
        <taxon>Alphaproteobacteria</taxon>
        <taxon>Acetobacterales</taxon>
        <taxon>Acetobacteraceae</taxon>
        <taxon>Komagataeibacter</taxon>
    </lineage>
</organism>
<dbReference type="AlphaFoldDB" id="G2I302"/>
<dbReference type="PATRIC" id="fig|634177.7.peg.209"/>
<accession>G2I302</accession>
<dbReference type="STRING" id="634177.GLX_01950"/>
<dbReference type="eggNOG" id="COG3547">
    <property type="taxonomic scope" value="Bacteria"/>
</dbReference>
<dbReference type="PANTHER" id="PTHR33055:SF3">
    <property type="entry name" value="PUTATIVE TRANSPOSASE FOR IS117-RELATED"/>
    <property type="match status" value="1"/>
</dbReference>
<dbReference type="Pfam" id="PF02371">
    <property type="entry name" value="Transposase_20"/>
    <property type="match status" value="1"/>
</dbReference>
<evidence type="ECO:0000313" key="2">
    <source>
        <dbReference type="EMBL" id="BAK82607.1"/>
    </source>
</evidence>
<dbReference type="KEGG" id="gxy:GLX_01950"/>
<dbReference type="GO" id="GO:0006313">
    <property type="term" value="P:DNA transposition"/>
    <property type="evidence" value="ECO:0007669"/>
    <property type="project" value="InterPro"/>
</dbReference>
<feature type="domain" description="Transposase IS116/IS110/IS902 C-terminal" evidence="1">
    <location>
        <begin position="40"/>
        <end position="87"/>
    </location>
</feature>
<dbReference type="EMBL" id="AP012159">
    <property type="protein sequence ID" value="BAK82607.1"/>
    <property type="molecule type" value="Genomic_DNA"/>
</dbReference>